<evidence type="ECO:0000313" key="9">
    <source>
        <dbReference type="Proteomes" id="UP000185874"/>
    </source>
</evidence>
<evidence type="ECO:0000256" key="3">
    <source>
        <dbReference type="ARBA" id="ARBA00022679"/>
    </source>
</evidence>
<proteinExistence type="predicted"/>
<dbReference type="PANTHER" id="PTHR43453:SF1">
    <property type="entry name" value="TRNA_RRNA METHYLTRANSFERASE SPOU TYPE DOMAIN-CONTAINING PROTEIN"/>
    <property type="match status" value="1"/>
</dbReference>
<evidence type="ECO:0000256" key="5">
    <source>
        <dbReference type="ARBA" id="ARBA00022694"/>
    </source>
</evidence>
<dbReference type="PANTHER" id="PTHR43453">
    <property type="entry name" value="RRNA METHYLASE-LIKE"/>
    <property type="match status" value="1"/>
</dbReference>
<keyword evidence="3" id="KW-0808">Transferase</keyword>
<gene>
    <name evidence="8" type="ORF">A3K55_01300</name>
</gene>
<evidence type="ECO:0000259" key="7">
    <source>
        <dbReference type="Pfam" id="PF00588"/>
    </source>
</evidence>
<evidence type="ECO:0000256" key="4">
    <source>
        <dbReference type="ARBA" id="ARBA00022691"/>
    </source>
</evidence>
<evidence type="ECO:0000256" key="6">
    <source>
        <dbReference type="ARBA" id="ARBA00022884"/>
    </source>
</evidence>
<keyword evidence="5" id="KW-0819">tRNA processing</keyword>
<dbReference type="InterPro" id="IPR029028">
    <property type="entry name" value="Alpha/beta_knot_MTases"/>
</dbReference>
<evidence type="ECO:0000256" key="2">
    <source>
        <dbReference type="ARBA" id="ARBA00022603"/>
    </source>
</evidence>
<dbReference type="GO" id="GO:0000049">
    <property type="term" value="F:tRNA binding"/>
    <property type="evidence" value="ECO:0007669"/>
    <property type="project" value="UniProtKB-KW"/>
</dbReference>
<reference evidence="8 9" key="1">
    <citation type="journal article" date="2016" name="Nat. Commun.">
        <title>Thousands of microbial genomes shed light on interconnected biogeochemical processes in an aquifer system.</title>
        <authorList>
            <person name="Anantharaman K."/>
            <person name="Brown C.T."/>
            <person name="Hug L.A."/>
            <person name="Sharon I."/>
            <person name="Castelle C.J."/>
            <person name="Probst A.J."/>
            <person name="Thomas B.C."/>
            <person name="Singh A."/>
            <person name="Wilkins M.J."/>
            <person name="Karaoz U."/>
            <person name="Brodie E.L."/>
            <person name="Williams K.H."/>
            <person name="Hubbard S.S."/>
            <person name="Banfield J.F."/>
        </authorList>
    </citation>
    <scope>NUCLEOTIDE SEQUENCE [LARGE SCALE GENOMIC DNA]</scope>
</reference>
<dbReference type="GO" id="GO:0002938">
    <property type="term" value="P:tRNA guanine ribose methylation"/>
    <property type="evidence" value="ECO:0007669"/>
    <property type="project" value="TreeGrafter"/>
</dbReference>
<dbReference type="Gene3D" id="3.40.1280.10">
    <property type="match status" value="1"/>
</dbReference>
<sequence>MKLNSHQLRATKASAAKKHRQTIKHHQIVLVLDNVLDTYNVGSFFRLADAIAAQKIYLCGQVVTPPNTKIHRASIGTWKFVDWEHFASTTDCLQKLKHQGYQIIACEQSPQSINYLQAKYKFPLALIVGSEVNGVGESVLKLADQIVEIPMHGINKSLNVLIATSVIAYQALAQPQP</sequence>
<keyword evidence="6" id="KW-0694">RNA-binding</keyword>
<dbReference type="EMBL" id="MGDJ01000005">
    <property type="protein sequence ID" value="OGL54253.1"/>
    <property type="molecule type" value="Genomic_DNA"/>
</dbReference>
<keyword evidence="2" id="KW-0489">Methyltransferase</keyword>
<keyword evidence="1" id="KW-0820">tRNA-binding</keyword>
<dbReference type="InterPro" id="IPR001537">
    <property type="entry name" value="SpoU_MeTrfase"/>
</dbReference>
<dbReference type="Pfam" id="PF00588">
    <property type="entry name" value="SpoU_methylase"/>
    <property type="match status" value="1"/>
</dbReference>
<name>A0A1F7SKG2_9BACT</name>
<feature type="domain" description="tRNA/rRNA methyltransferase SpoU type" evidence="7">
    <location>
        <begin position="28"/>
        <end position="169"/>
    </location>
</feature>
<dbReference type="AlphaFoldDB" id="A0A1F7SKG2"/>
<evidence type="ECO:0000256" key="1">
    <source>
        <dbReference type="ARBA" id="ARBA00022555"/>
    </source>
</evidence>
<organism evidence="8 9">
    <name type="scientific">Candidatus Shapirobacteria bacterium RBG_13_44_7</name>
    <dbReference type="NCBI Taxonomy" id="1802149"/>
    <lineage>
        <taxon>Bacteria</taxon>
        <taxon>Candidatus Shapironibacteriota</taxon>
    </lineage>
</organism>
<dbReference type="Proteomes" id="UP000185874">
    <property type="component" value="Unassembled WGS sequence"/>
</dbReference>
<dbReference type="InterPro" id="IPR033671">
    <property type="entry name" value="TrmH"/>
</dbReference>
<keyword evidence="4" id="KW-0949">S-adenosyl-L-methionine</keyword>
<dbReference type="SUPFAM" id="SSF75217">
    <property type="entry name" value="alpha/beta knot"/>
    <property type="match status" value="1"/>
</dbReference>
<comment type="caution">
    <text evidence="8">The sequence shown here is derived from an EMBL/GenBank/DDBJ whole genome shotgun (WGS) entry which is preliminary data.</text>
</comment>
<accession>A0A1F7SKG2</accession>
<dbReference type="InterPro" id="IPR029026">
    <property type="entry name" value="tRNA_m1G_MTases_N"/>
</dbReference>
<dbReference type="GO" id="GO:0008173">
    <property type="term" value="F:RNA methyltransferase activity"/>
    <property type="evidence" value="ECO:0007669"/>
    <property type="project" value="InterPro"/>
</dbReference>
<evidence type="ECO:0000313" key="8">
    <source>
        <dbReference type="EMBL" id="OGL54253.1"/>
    </source>
</evidence>
<protein>
    <recommendedName>
        <fullName evidence="7">tRNA/rRNA methyltransferase SpoU type domain-containing protein</fullName>
    </recommendedName>
</protein>